<keyword evidence="2 7" id="KW-0812">Transmembrane</keyword>
<keyword evidence="3 8" id="KW-0732">Signal</keyword>
<evidence type="ECO:0000256" key="1">
    <source>
        <dbReference type="ARBA" id="ARBA00004479"/>
    </source>
</evidence>
<dbReference type="GO" id="GO:0005789">
    <property type="term" value="C:endoplasmic reticulum membrane"/>
    <property type="evidence" value="ECO:0007669"/>
    <property type="project" value="TreeGrafter"/>
</dbReference>
<keyword evidence="11" id="KW-1185">Reference proteome</keyword>
<dbReference type="InterPro" id="IPR013320">
    <property type="entry name" value="ConA-like_dom_sf"/>
</dbReference>
<feature type="signal peptide" evidence="8">
    <location>
        <begin position="1"/>
        <end position="30"/>
    </location>
</feature>
<evidence type="ECO:0000256" key="2">
    <source>
        <dbReference type="ARBA" id="ARBA00022692"/>
    </source>
</evidence>
<accession>A0A9P6N6L3</accession>
<dbReference type="Gene3D" id="2.60.120.200">
    <property type="match status" value="1"/>
</dbReference>
<evidence type="ECO:0000256" key="6">
    <source>
        <dbReference type="SAM" id="MobiDB-lite"/>
    </source>
</evidence>
<dbReference type="SUPFAM" id="SSF49899">
    <property type="entry name" value="Concanavalin A-like lectins/glucanases"/>
    <property type="match status" value="1"/>
</dbReference>
<evidence type="ECO:0000256" key="3">
    <source>
        <dbReference type="ARBA" id="ARBA00022729"/>
    </source>
</evidence>
<feature type="domain" description="L-type lectin-like" evidence="9">
    <location>
        <begin position="56"/>
        <end position="279"/>
    </location>
</feature>
<evidence type="ECO:0000259" key="9">
    <source>
        <dbReference type="PROSITE" id="PS51328"/>
    </source>
</evidence>
<evidence type="ECO:0000313" key="11">
    <source>
        <dbReference type="Proteomes" id="UP000886653"/>
    </source>
</evidence>
<protein>
    <recommendedName>
        <fullName evidence="9">L-type lectin-like domain-containing protein</fullName>
    </recommendedName>
</protein>
<evidence type="ECO:0000256" key="5">
    <source>
        <dbReference type="ARBA" id="ARBA00023136"/>
    </source>
</evidence>
<comment type="caution">
    <text evidence="10">The sequence shown here is derived from an EMBL/GenBank/DDBJ whole genome shotgun (WGS) entry which is preliminary data.</text>
</comment>
<dbReference type="InterPro" id="IPR051136">
    <property type="entry name" value="Intracellular_Lectin-GPT"/>
</dbReference>
<dbReference type="GO" id="GO:0000139">
    <property type="term" value="C:Golgi membrane"/>
    <property type="evidence" value="ECO:0007669"/>
    <property type="project" value="TreeGrafter"/>
</dbReference>
<dbReference type="GO" id="GO:0006888">
    <property type="term" value="P:endoplasmic reticulum to Golgi vesicle-mediated transport"/>
    <property type="evidence" value="ECO:0007669"/>
    <property type="project" value="TreeGrafter"/>
</dbReference>
<dbReference type="GO" id="GO:0030134">
    <property type="term" value="C:COPII-coated ER to Golgi transport vesicle"/>
    <property type="evidence" value="ECO:0007669"/>
    <property type="project" value="TreeGrafter"/>
</dbReference>
<dbReference type="GO" id="GO:0005793">
    <property type="term" value="C:endoplasmic reticulum-Golgi intermediate compartment"/>
    <property type="evidence" value="ECO:0007669"/>
    <property type="project" value="TreeGrafter"/>
</dbReference>
<dbReference type="PANTHER" id="PTHR12223:SF45">
    <property type="entry name" value="RE50040P"/>
    <property type="match status" value="1"/>
</dbReference>
<dbReference type="AlphaFoldDB" id="A0A9P6N6L3"/>
<feature type="chain" id="PRO_5040256586" description="L-type lectin-like domain-containing protein" evidence="8">
    <location>
        <begin position="31"/>
        <end position="358"/>
    </location>
</feature>
<gene>
    <name evidence="10" type="ORF">CROQUDRAFT_665964</name>
</gene>
<evidence type="ECO:0000256" key="8">
    <source>
        <dbReference type="SAM" id="SignalP"/>
    </source>
</evidence>
<dbReference type="InterPro" id="IPR005052">
    <property type="entry name" value="Lectin_leg"/>
</dbReference>
<evidence type="ECO:0000256" key="4">
    <source>
        <dbReference type="ARBA" id="ARBA00022989"/>
    </source>
</evidence>
<dbReference type="OrthoDB" id="270293at2759"/>
<evidence type="ECO:0000256" key="7">
    <source>
        <dbReference type="SAM" id="Phobius"/>
    </source>
</evidence>
<reference evidence="10" key="1">
    <citation type="submission" date="2013-11" db="EMBL/GenBank/DDBJ databases">
        <title>Genome sequence of the fusiform rust pathogen reveals effectors for host alternation and coevolution with pine.</title>
        <authorList>
            <consortium name="DOE Joint Genome Institute"/>
            <person name="Smith K."/>
            <person name="Pendleton A."/>
            <person name="Kubisiak T."/>
            <person name="Anderson C."/>
            <person name="Salamov A."/>
            <person name="Aerts A."/>
            <person name="Riley R."/>
            <person name="Clum A."/>
            <person name="Lindquist E."/>
            <person name="Ence D."/>
            <person name="Campbell M."/>
            <person name="Kronenberg Z."/>
            <person name="Feau N."/>
            <person name="Dhillon B."/>
            <person name="Hamelin R."/>
            <person name="Burleigh J."/>
            <person name="Smith J."/>
            <person name="Yandell M."/>
            <person name="Nelson C."/>
            <person name="Grigoriev I."/>
            <person name="Davis J."/>
        </authorList>
    </citation>
    <scope>NUCLEOTIDE SEQUENCE</scope>
    <source>
        <strain evidence="10">G11</strain>
    </source>
</reference>
<dbReference type="Pfam" id="PF03388">
    <property type="entry name" value="Lectin_leg-like"/>
    <property type="match status" value="1"/>
</dbReference>
<keyword evidence="4 7" id="KW-1133">Transmembrane helix</keyword>
<evidence type="ECO:0000313" key="10">
    <source>
        <dbReference type="EMBL" id="KAG0139827.1"/>
    </source>
</evidence>
<organism evidence="10 11">
    <name type="scientific">Cronartium quercuum f. sp. fusiforme G11</name>
    <dbReference type="NCBI Taxonomy" id="708437"/>
    <lineage>
        <taxon>Eukaryota</taxon>
        <taxon>Fungi</taxon>
        <taxon>Dikarya</taxon>
        <taxon>Basidiomycota</taxon>
        <taxon>Pucciniomycotina</taxon>
        <taxon>Pucciniomycetes</taxon>
        <taxon>Pucciniales</taxon>
        <taxon>Coleosporiaceae</taxon>
        <taxon>Cronartium</taxon>
    </lineage>
</organism>
<feature type="transmembrane region" description="Helical" evidence="7">
    <location>
        <begin position="319"/>
        <end position="342"/>
    </location>
</feature>
<keyword evidence="5 7" id="KW-0472">Membrane</keyword>
<dbReference type="Proteomes" id="UP000886653">
    <property type="component" value="Unassembled WGS sequence"/>
</dbReference>
<proteinExistence type="predicted"/>
<feature type="region of interest" description="Disordered" evidence="6">
    <location>
        <begin position="284"/>
        <end position="305"/>
    </location>
</feature>
<name>A0A9P6N6L3_9BASI</name>
<sequence>MIAIPSQLHPRSSSLSSISLALLLLWATCALSDIATEHLEAKTIKNREVKGVTEPTIPIRSHSIYAPYVDSDLQNRWFDFGGSTIINTNKHIRLTQDRASQAGYLWSRQPISQANFQIEVEFRIDGKSSSIFGDGMAMWLVRSSATLGPVFGSADRWSGFGIFIDTFPNSRHTYSFPRIMGMSNNGYVSYDVGNDGDGQEAGACSLAVRRSDVATKLKVTYIRSQFLEVLVHHDKWDEWTHCFTVWNYTLPESPVLGFTAHTGEVSDAHDIVSVSTTGVVYHPPEELNKSKPKKPSTNWSNTTGKGGIGSGGMGFGARLLAYLAWIIKWGTVVGCIGLAAFGGKKYFTKYQKESLKRF</sequence>
<dbReference type="PROSITE" id="PS51328">
    <property type="entry name" value="L_LECTIN_LIKE"/>
    <property type="match status" value="1"/>
</dbReference>
<dbReference type="GO" id="GO:0005537">
    <property type="term" value="F:D-mannose binding"/>
    <property type="evidence" value="ECO:0007669"/>
    <property type="project" value="TreeGrafter"/>
</dbReference>
<dbReference type="CDD" id="cd07308">
    <property type="entry name" value="lectin_leg-like"/>
    <property type="match status" value="1"/>
</dbReference>
<dbReference type="EMBL" id="MU167517">
    <property type="protein sequence ID" value="KAG0139827.1"/>
    <property type="molecule type" value="Genomic_DNA"/>
</dbReference>
<comment type="subcellular location">
    <subcellularLocation>
        <location evidence="1">Membrane</location>
        <topology evidence="1">Single-pass type I membrane protein</topology>
    </subcellularLocation>
</comment>
<dbReference type="PANTHER" id="PTHR12223">
    <property type="entry name" value="VESICULAR MANNOSE-BINDING LECTIN"/>
    <property type="match status" value="1"/>
</dbReference>